<dbReference type="EMBL" id="LAZR01000110">
    <property type="protein sequence ID" value="KKN90433.1"/>
    <property type="molecule type" value="Genomic_DNA"/>
</dbReference>
<reference evidence="3" key="1">
    <citation type="journal article" date="2015" name="Nature">
        <title>Complex archaea that bridge the gap between prokaryotes and eukaryotes.</title>
        <authorList>
            <person name="Spang A."/>
            <person name="Saw J.H."/>
            <person name="Jorgensen S.L."/>
            <person name="Zaremba-Niedzwiedzka K."/>
            <person name="Martijn J."/>
            <person name="Lind A.E."/>
            <person name="van Eijk R."/>
            <person name="Schleper C."/>
            <person name="Guy L."/>
            <person name="Ettema T.J."/>
        </authorList>
    </citation>
    <scope>NUCLEOTIDE SEQUENCE</scope>
</reference>
<dbReference type="InterPro" id="IPR026881">
    <property type="entry name" value="WYL_dom"/>
</dbReference>
<feature type="domain" description="WYL" evidence="2">
    <location>
        <begin position="122"/>
        <end position="183"/>
    </location>
</feature>
<dbReference type="Pfam" id="PF13280">
    <property type="entry name" value="WYL"/>
    <property type="match status" value="1"/>
</dbReference>
<dbReference type="AlphaFoldDB" id="A0A0F9XF25"/>
<gene>
    <name evidence="3" type="ORF">LCGC14_0228020</name>
</gene>
<organism evidence="3">
    <name type="scientific">marine sediment metagenome</name>
    <dbReference type="NCBI Taxonomy" id="412755"/>
    <lineage>
        <taxon>unclassified sequences</taxon>
        <taxon>metagenomes</taxon>
        <taxon>ecological metagenomes</taxon>
    </lineage>
</organism>
<accession>A0A0F9XF25</accession>
<protein>
    <recommendedName>
        <fullName evidence="2">WYL domain-containing protein</fullName>
    </recommendedName>
</protein>
<dbReference type="PROSITE" id="PS52050">
    <property type="entry name" value="WYL"/>
    <property type="match status" value="1"/>
</dbReference>
<evidence type="ECO:0000313" key="3">
    <source>
        <dbReference type="EMBL" id="KKN90433.1"/>
    </source>
</evidence>
<evidence type="ECO:0000256" key="1">
    <source>
        <dbReference type="SAM" id="MobiDB-lite"/>
    </source>
</evidence>
<name>A0A0F9XF25_9ZZZZ</name>
<proteinExistence type="predicted"/>
<sequence length="273" mass="30773">MSKQKRLDTRYAWIEASLRYTGKFEKVSYSDWFDINAPQISADQAGFVRAMNHEFAHRQRQAGDGDCAPVLAIVKGKISVLRDLPSRPVFDVPDIREWLQTSAAIPFVRVDDFNEVTPPEDIMRQICAAILRKRPLRIALACDTGKSWRDVSPHAIIDASGRLHMRAFDHHEEKFSDYALSRVMETGPHSRNVQYVGSEADADWTETSEMVLEIDHLQCVDQPGPPSAALKSWTMSRRISIPRALSRFLSQGANTSPTHNSVRGAQKETQGAR</sequence>
<evidence type="ECO:0000259" key="2">
    <source>
        <dbReference type="Pfam" id="PF13280"/>
    </source>
</evidence>
<feature type="region of interest" description="Disordered" evidence="1">
    <location>
        <begin position="250"/>
        <end position="273"/>
    </location>
</feature>
<comment type="caution">
    <text evidence="3">The sequence shown here is derived from an EMBL/GenBank/DDBJ whole genome shotgun (WGS) entry which is preliminary data.</text>
</comment>